<dbReference type="EMBL" id="VXIV02000084">
    <property type="protein sequence ID" value="KAF6041047.1"/>
    <property type="molecule type" value="Genomic_DNA"/>
</dbReference>
<keyword evidence="6 9" id="KW-1133">Transmembrane helix</keyword>
<evidence type="ECO:0000256" key="8">
    <source>
        <dbReference type="SAM" id="MobiDB-lite"/>
    </source>
</evidence>
<proteinExistence type="inferred from homology"/>
<feature type="transmembrane region" description="Helical" evidence="9">
    <location>
        <begin position="61"/>
        <end position="83"/>
    </location>
</feature>
<dbReference type="GO" id="GO:0005789">
    <property type="term" value="C:endoplasmic reticulum membrane"/>
    <property type="evidence" value="ECO:0007669"/>
    <property type="project" value="UniProtKB-SubCell"/>
</dbReference>
<dbReference type="PANTHER" id="PTHR13505:SF7">
    <property type="entry name" value="TRANSMEMBRANE PROTEIN 208"/>
    <property type="match status" value="1"/>
</dbReference>
<protein>
    <recommendedName>
        <fullName evidence="3">Transmembrane protein 208</fullName>
    </recommendedName>
</protein>
<organism evidence="10 11">
    <name type="scientific">Bugula neritina</name>
    <name type="common">Brown bryozoan</name>
    <name type="synonym">Sertularia neritina</name>
    <dbReference type="NCBI Taxonomy" id="10212"/>
    <lineage>
        <taxon>Eukaryota</taxon>
        <taxon>Metazoa</taxon>
        <taxon>Spiralia</taxon>
        <taxon>Lophotrochozoa</taxon>
        <taxon>Bryozoa</taxon>
        <taxon>Gymnolaemata</taxon>
        <taxon>Cheilostomatida</taxon>
        <taxon>Flustrina</taxon>
        <taxon>Buguloidea</taxon>
        <taxon>Bugulidae</taxon>
        <taxon>Bugula</taxon>
    </lineage>
</organism>
<evidence type="ECO:0000256" key="4">
    <source>
        <dbReference type="ARBA" id="ARBA00022692"/>
    </source>
</evidence>
<dbReference type="GO" id="GO:0005773">
    <property type="term" value="C:vacuole"/>
    <property type="evidence" value="ECO:0007669"/>
    <property type="project" value="GOC"/>
</dbReference>
<comment type="caution">
    <text evidence="10">The sequence shown here is derived from an EMBL/GenBank/DDBJ whole genome shotgun (WGS) entry which is preliminary data.</text>
</comment>
<evidence type="ECO:0000313" key="11">
    <source>
        <dbReference type="Proteomes" id="UP000593567"/>
    </source>
</evidence>
<feature type="compositionally biased region" description="Basic residues" evidence="8">
    <location>
        <begin position="114"/>
        <end position="128"/>
    </location>
</feature>
<evidence type="ECO:0000256" key="1">
    <source>
        <dbReference type="ARBA" id="ARBA00004477"/>
    </source>
</evidence>
<dbReference type="PANTHER" id="PTHR13505">
    <property type="entry name" value="TRANSMEMBRANE PROTEIN 208"/>
    <property type="match status" value="1"/>
</dbReference>
<sequence length="128" mass="14866">MTLSTTFYAMNSIATAVLWCSYKFMCFMANVKRGPTGEVLDCGTDLNMTNGMAEHCKDLSILTWIVLISSMFSEWLWLALLLAPLRALYMFWVHVAAPWIFAPPPDEEEISEKKQRRMERKQMKYKRA</sequence>
<evidence type="ECO:0000256" key="6">
    <source>
        <dbReference type="ARBA" id="ARBA00022989"/>
    </source>
</evidence>
<keyword evidence="5" id="KW-0256">Endoplasmic reticulum</keyword>
<keyword evidence="11" id="KW-1185">Reference proteome</keyword>
<evidence type="ECO:0000256" key="3">
    <source>
        <dbReference type="ARBA" id="ARBA00015033"/>
    </source>
</evidence>
<dbReference type="OrthoDB" id="10012212at2759"/>
<evidence type="ECO:0000256" key="7">
    <source>
        <dbReference type="ARBA" id="ARBA00023136"/>
    </source>
</evidence>
<evidence type="ECO:0000313" key="10">
    <source>
        <dbReference type="EMBL" id="KAF6041047.1"/>
    </source>
</evidence>
<feature type="transmembrane region" description="Helical" evidence="9">
    <location>
        <begin position="6"/>
        <end position="25"/>
    </location>
</feature>
<dbReference type="AlphaFoldDB" id="A0A7J7KSC4"/>
<keyword evidence="7 9" id="KW-0472">Membrane</keyword>
<feature type="region of interest" description="Disordered" evidence="8">
    <location>
        <begin position="103"/>
        <end position="128"/>
    </location>
</feature>
<comment type="similarity">
    <text evidence="2">Belongs to the TMEM208 family.</text>
</comment>
<keyword evidence="4 9" id="KW-0812">Transmembrane</keyword>
<dbReference type="GO" id="GO:0006624">
    <property type="term" value="P:vacuolar protein processing"/>
    <property type="evidence" value="ECO:0007669"/>
    <property type="project" value="TreeGrafter"/>
</dbReference>
<accession>A0A7J7KSC4</accession>
<evidence type="ECO:0000256" key="2">
    <source>
        <dbReference type="ARBA" id="ARBA00009950"/>
    </source>
</evidence>
<dbReference type="Proteomes" id="UP000593567">
    <property type="component" value="Unassembled WGS sequence"/>
</dbReference>
<dbReference type="InterPro" id="IPR008506">
    <property type="entry name" value="SND2/TMEM208"/>
</dbReference>
<name>A0A7J7KSC4_BUGNE</name>
<dbReference type="Pfam" id="PF05620">
    <property type="entry name" value="TMEM208_SND2"/>
    <property type="match status" value="1"/>
</dbReference>
<evidence type="ECO:0000256" key="5">
    <source>
        <dbReference type="ARBA" id="ARBA00022824"/>
    </source>
</evidence>
<gene>
    <name evidence="10" type="ORF">EB796_000635</name>
</gene>
<comment type="subcellular location">
    <subcellularLocation>
        <location evidence="1">Endoplasmic reticulum membrane</location>
        <topology evidence="1">Multi-pass membrane protein</topology>
    </subcellularLocation>
</comment>
<reference evidence="10" key="1">
    <citation type="submission" date="2020-06" db="EMBL/GenBank/DDBJ databases">
        <title>Draft genome of Bugula neritina, a colonial animal packing powerful symbionts and potential medicines.</title>
        <authorList>
            <person name="Rayko M."/>
        </authorList>
    </citation>
    <scope>NUCLEOTIDE SEQUENCE [LARGE SCALE GENOMIC DNA]</scope>
    <source>
        <strain evidence="10">Kwan_BN1</strain>
    </source>
</reference>
<evidence type="ECO:0000256" key="9">
    <source>
        <dbReference type="SAM" id="Phobius"/>
    </source>
</evidence>